<evidence type="ECO:0000313" key="9">
    <source>
        <dbReference type="Proteomes" id="UP000192418"/>
    </source>
</evidence>
<dbReference type="SUPFAM" id="SSF82829">
    <property type="entry name" value="MesJ substrate recognition domain-like"/>
    <property type="match status" value="1"/>
</dbReference>
<dbReference type="Gene3D" id="3.40.50.620">
    <property type="entry name" value="HUPs"/>
    <property type="match status" value="1"/>
</dbReference>
<dbReference type="GO" id="GO:0032267">
    <property type="term" value="F:tRNA(Ile)-lysidine synthase activity"/>
    <property type="evidence" value="ECO:0007669"/>
    <property type="project" value="UniProtKB-EC"/>
</dbReference>
<comment type="catalytic activity">
    <reaction evidence="5 6">
        <text>cytidine(34) in tRNA(Ile2) + L-lysine + ATP = lysidine(34) in tRNA(Ile2) + AMP + diphosphate + H(+)</text>
        <dbReference type="Rhea" id="RHEA:43744"/>
        <dbReference type="Rhea" id="RHEA-COMP:10625"/>
        <dbReference type="Rhea" id="RHEA-COMP:10670"/>
        <dbReference type="ChEBI" id="CHEBI:15378"/>
        <dbReference type="ChEBI" id="CHEBI:30616"/>
        <dbReference type="ChEBI" id="CHEBI:32551"/>
        <dbReference type="ChEBI" id="CHEBI:33019"/>
        <dbReference type="ChEBI" id="CHEBI:82748"/>
        <dbReference type="ChEBI" id="CHEBI:83665"/>
        <dbReference type="ChEBI" id="CHEBI:456215"/>
        <dbReference type="EC" id="6.3.4.19"/>
    </reaction>
</comment>
<dbReference type="AlphaFoldDB" id="A0A1W2E000"/>
<keyword evidence="2 6" id="KW-0819">tRNA processing</keyword>
<name>A0A1W2E000_9BACT</name>
<dbReference type="SUPFAM" id="SSF52402">
    <property type="entry name" value="Adenine nucleotide alpha hydrolases-like"/>
    <property type="match status" value="1"/>
</dbReference>
<evidence type="ECO:0000256" key="6">
    <source>
        <dbReference type="HAMAP-Rule" id="MF_01161"/>
    </source>
</evidence>
<dbReference type="Pfam" id="PF01171">
    <property type="entry name" value="ATP_bind_3"/>
    <property type="match status" value="1"/>
</dbReference>
<dbReference type="GO" id="GO:0006400">
    <property type="term" value="P:tRNA modification"/>
    <property type="evidence" value="ECO:0007669"/>
    <property type="project" value="UniProtKB-UniRule"/>
</dbReference>
<proteinExistence type="inferred from homology"/>
<dbReference type="Proteomes" id="UP000192418">
    <property type="component" value="Unassembled WGS sequence"/>
</dbReference>
<dbReference type="STRING" id="1121400.SAMN02746065_12250"/>
<comment type="function">
    <text evidence="6">Ligates lysine onto the cytidine present at position 34 of the AUA codon-specific tRNA(Ile) that contains the anticodon CAU, in an ATP-dependent manner. Cytidine is converted to lysidine, thus changing the amino acid specificity of the tRNA from methionine to isoleucine.</text>
</comment>
<protein>
    <recommendedName>
        <fullName evidence="6">tRNA(Ile)-lysidine synthase</fullName>
        <ecNumber evidence="6">6.3.4.19</ecNumber>
    </recommendedName>
    <alternativeName>
        <fullName evidence="6">tRNA(Ile)-2-lysyl-cytidine synthase</fullName>
    </alternativeName>
    <alternativeName>
        <fullName evidence="6">tRNA(Ile)-lysidine synthetase</fullName>
    </alternativeName>
</protein>
<comment type="similarity">
    <text evidence="6">Belongs to the tRNA(Ile)-lysidine synthase family.</text>
</comment>
<evidence type="ECO:0000313" key="8">
    <source>
        <dbReference type="EMBL" id="SMD02646.1"/>
    </source>
</evidence>
<evidence type="ECO:0000259" key="7">
    <source>
        <dbReference type="Pfam" id="PF01171"/>
    </source>
</evidence>
<dbReference type="EC" id="6.3.4.19" evidence="6"/>
<evidence type="ECO:0000256" key="4">
    <source>
        <dbReference type="ARBA" id="ARBA00022840"/>
    </source>
</evidence>
<dbReference type="GO" id="GO:0005737">
    <property type="term" value="C:cytoplasm"/>
    <property type="evidence" value="ECO:0007669"/>
    <property type="project" value="UniProtKB-SubCell"/>
</dbReference>
<feature type="binding site" evidence="6">
    <location>
        <begin position="65"/>
        <end position="70"/>
    </location>
    <ligand>
        <name>ATP</name>
        <dbReference type="ChEBI" id="CHEBI:30616"/>
    </ligand>
</feature>
<keyword evidence="6" id="KW-0963">Cytoplasm</keyword>
<keyword evidence="4 6" id="KW-0067">ATP-binding</keyword>
<dbReference type="RefSeq" id="WP_084071163.1">
    <property type="nucleotide sequence ID" value="NZ_FWXY01000022.1"/>
</dbReference>
<dbReference type="OrthoDB" id="9807403at2"/>
<dbReference type="PANTHER" id="PTHR43033:SF1">
    <property type="entry name" value="TRNA(ILE)-LYSIDINE SYNTHASE-RELATED"/>
    <property type="match status" value="1"/>
</dbReference>
<dbReference type="PANTHER" id="PTHR43033">
    <property type="entry name" value="TRNA(ILE)-LYSIDINE SYNTHASE-RELATED"/>
    <property type="match status" value="1"/>
</dbReference>
<sequence>MGAWLGPPVAVIQSLDIFFVCMEGLTLNTMVANFKKKEPFTARVYNTVQAHAMLSPGDVVLAGVSGGADSVALLGILKELALSFSLQIGVAHVNHCLRGEESDRDEAFVRDLAASHGLPLHVQQTDVAARARKNKKSIEDAARDVRYAFYREIASRHGYNRVALGHNSDDNAEQVLMNLLRGSGPRGLMGIPPMRDNLIIRPLIRVSRQEILAFLDRHGQPFVQDSSNEDTRYLRNRIRHGLMPCLSKEYNPDIKSALNRLSVLITAEETWMEGESRAMLARHLERLNPREVRFSRDFFATLPKALARRGIRGAIQEIKGDLRRITFGHVDDIMALMPGNTGGKNLDLPQGIRITLTKKWLYFTRCDRPLRQLGPLH</sequence>
<dbReference type="InterPro" id="IPR014729">
    <property type="entry name" value="Rossmann-like_a/b/a_fold"/>
</dbReference>
<evidence type="ECO:0000256" key="5">
    <source>
        <dbReference type="ARBA" id="ARBA00048539"/>
    </source>
</evidence>
<feature type="domain" description="tRNA(Ile)-lysidine/2-thiocytidine synthase N-terminal" evidence="7">
    <location>
        <begin position="60"/>
        <end position="240"/>
    </location>
</feature>
<dbReference type="InterPro" id="IPR012795">
    <property type="entry name" value="tRNA_Ile_lys_synt_N"/>
</dbReference>
<keyword evidence="3 6" id="KW-0547">Nucleotide-binding</keyword>
<dbReference type="Gene3D" id="1.20.59.20">
    <property type="match status" value="1"/>
</dbReference>
<dbReference type="HAMAP" id="MF_01161">
    <property type="entry name" value="tRNA_Ile_lys_synt"/>
    <property type="match status" value="1"/>
</dbReference>
<dbReference type="CDD" id="cd01992">
    <property type="entry name" value="TilS_N"/>
    <property type="match status" value="1"/>
</dbReference>
<organism evidence="8 9">
    <name type="scientific">Desulfocicer vacuolatum DSM 3385</name>
    <dbReference type="NCBI Taxonomy" id="1121400"/>
    <lineage>
        <taxon>Bacteria</taxon>
        <taxon>Pseudomonadati</taxon>
        <taxon>Thermodesulfobacteriota</taxon>
        <taxon>Desulfobacteria</taxon>
        <taxon>Desulfobacterales</taxon>
        <taxon>Desulfobacteraceae</taxon>
        <taxon>Desulfocicer</taxon>
    </lineage>
</organism>
<evidence type="ECO:0000256" key="1">
    <source>
        <dbReference type="ARBA" id="ARBA00022598"/>
    </source>
</evidence>
<dbReference type="NCBIfam" id="TIGR02432">
    <property type="entry name" value="lysidine_TilS_N"/>
    <property type="match status" value="1"/>
</dbReference>
<reference evidence="8 9" key="1">
    <citation type="submission" date="2017-04" db="EMBL/GenBank/DDBJ databases">
        <authorList>
            <person name="Afonso C.L."/>
            <person name="Miller P.J."/>
            <person name="Scott M.A."/>
            <person name="Spackman E."/>
            <person name="Goraichik I."/>
            <person name="Dimitrov K.M."/>
            <person name="Suarez D.L."/>
            <person name="Swayne D.E."/>
        </authorList>
    </citation>
    <scope>NUCLEOTIDE SEQUENCE [LARGE SCALE GENOMIC DNA]</scope>
    <source>
        <strain evidence="8 9">DSM 3385</strain>
    </source>
</reference>
<keyword evidence="9" id="KW-1185">Reference proteome</keyword>
<dbReference type="EMBL" id="FWXY01000022">
    <property type="protein sequence ID" value="SMD02646.1"/>
    <property type="molecule type" value="Genomic_DNA"/>
</dbReference>
<dbReference type="InterPro" id="IPR011063">
    <property type="entry name" value="TilS/TtcA_N"/>
</dbReference>
<dbReference type="GO" id="GO:0005524">
    <property type="term" value="F:ATP binding"/>
    <property type="evidence" value="ECO:0007669"/>
    <property type="project" value="UniProtKB-UniRule"/>
</dbReference>
<evidence type="ECO:0000256" key="2">
    <source>
        <dbReference type="ARBA" id="ARBA00022694"/>
    </source>
</evidence>
<dbReference type="InterPro" id="IPR012094">
    <property type="entry name" value="tRNA_Ile_lys_synt"/>
</dbReference>
<comment type="domain">
    <text evidence="6">The N-terminal region contains the highly conserved SGGXDS motif, predicted to be a P-loop motif involved in ATP binding.</text>
</comment>
<comment type="subcellular location">
    <subcellularLocation>
        <location evidence="6">Cytoplasm</location>
    </subcellularLocation>
</comment>
<accession>A0A1W2E000</accession>
<gene>
    <name evidence="6" type="primary">tilS</name>
    <name evidence="8" type="ORF">SAMN02746065_12250</name>
</gene>
<keyword evidence="1 6" id="KW-0436">Ligase</keyword>
<evidence type="ECO:0000256" key="3">
    <source>
        <dbReference type="ARBA" id="ARBA00022741"/>
    </source>
</evidence>